<dbReference type="Proteomes" id="UP000054928">
    <property type="component" value="Unassembled WGS sequence"/>
</dbReference>
<dbReference type="Gene3D" id="3.60.10.10">
    <property type="entry name" value="Endonuclease/exonuclease/phosphatase"/>
    <property type="match status" value="1"/>
</dbReference>
<dbReference type="EMBL" id="CCYD01000667">
    <property type="protein sequence ID" value="CEG43623.1"/>
    <property type="molecule type" value="Genomic_DNA"/>
</dbReference>
<dbReference type="SUPFAM" id="SSF56219">
    <property type="entry name" value="DNase I-like"/>
    <property type="match status" value="1"/>
</dbReference>
<dbReference type="OMA" id="ADCIYLR"/>
<sequence length="370" mass="42939">MFRGDFFRALPIHFEAVGREVDTVDNIRHIVVGDFNITMDDYLDQTAANRPHLRRGRDELDEWLGKLGLVDTWRFINPDVRDYTSPSRKNRLDYCFVTADLLQDNLVSVQHVRDRKWHNEDHIPIEVCLVSKPVQRSGRQPWRCPTWLLRDLEVQRYLATSVQTLANRIKIFPGANPGCLLDEHKRADCIYLRRRWKELRQADERTMAAKISAVNAAADLVNVVPTEINKNVLEQVKMDLKSHQDDIKKRNEYKKFAADLHSSERATSYFFRAPQSDCLRSPITELTDEDGTVTDDQSAIAEGHRRYWGRVFQSTSADLINQRSSTYQPLRFATLLQHTKSRLSARQQAMLDAPITANDIYWAITASKKW</sequence>
<dbReference type="OrthoDB" id="164026at2759"/>
<protein>
    <submittedName>
        <fullName evidence="1">Endonuclease/exonuclease/phosphatase</fullName>
    </submittedName>
</protein>
<dbReference type="GeneID" id="36408869"/>
<evidence type="ECO:0000313" key="2">
    <source>
        <dbReference type="Proteomes" id="UP000054928"/>
    </source>
</evidence>
<dbReference type="InterPro" id="IPR036691">
    <property type="entry name" value="Endo/exonu/phosph_ase_sf"/>
</dbReference>
<proteinExistence type="predicted"/>
<keyword evidence="1" id="KW-0269">Exonuclease</keyword>
<dbReference type="RefSeq" id="XP_024579992.1">
    <property type="nucleotide sequence ID" value="XM_024729634.1"/>
</dbReference>
<dbReference type="GO" id="GO:0004519">
    <property type="term" value="F:endonuclease activity"/>
    <property type="evidence" value="ECO:0007669"/>
    <property type="project" value="UniProtKB-KW"/>
</dbReference>
<dbReference type="GO" id="GO:0004527">
    <property type="term" value="F:exonuclease activity"/>
    <property type="evidence" value="ECO:0007669"/>
    <property type="project" value="UniProtKB-KW"/>
</dbReference>
<dbReference type="AlphaFoldDB" id="A0A0P1AQ25"/>
<reference evidence="2" key="1">
    <citation type="submission" date="2014-09" db="EMBL/GenBank/DDBJ databases">
        <authorList>
            <person name="Sharma Rahul"/>
            <person name="Thines Marco"/>
        </authorList>
    </citation>
    <scope>NUCLEOTIDE SEQUENCE [LARGE SCALE GENOMIC DNA]</scope>
</reference>
<name>A0A0P1AQ25_PLAHL</name>
<keyword evidence="2" id="KW-1185">Reference proteome</keyword>
<accession>A0A0P1AQ25</accession>
<keyword evidence="1" id="KW-0255">Endonuclease</keyword>
<keyword evidence="1" id="KW-0378">Hydrolase</keyword>
<keyword evidence="1" id="KW-0540">Nuclease</keyword>
<organism evidence="1 2">
    <name type="scientific">Plasmopara halstedii</name>
    <name type="common">Downy mildew of sunflower</name>
    <dbReference type="NCBI Taxonomy" id="4781"/>
    <lineage>
        <taxon>Eukaryota</taxon>
        <taxon>Sar</taxon>
        <taxon>Stramenopiles</taxon>
        <taxon>Oomycota</taxon>
        <taxon>Peronosporomycetes</taxon>
        <taxon>Peronosporales</taxon>
        <taxon>Peronosporaceae</taxon>
        <taxon>Plasmopara</taxon>
    </lineage>
</organism>
<evidence type="ECO:0000313" key="1">
    <source>
        <dbReference type="EMBL" id="CEG43623.1"/>
    </source>
</evidence>